<dbReference type="Proteomes" id="UP000016935">
    <property type="component" value="Unassembled WGS sequence"/>
</dbReference>
<dbReference type="AlphaFoldDB" id="R0K7V7"/>
<dbReference type="PROSITE" id="PS00636">
    <property type="entry name" value="DNAJ_1"/>
    <property type="match status" value="1"/>
</dbReference>
<name>R0K7V7_EXST2</name>
<feature type="region of interest" description="Disordered" evidence="1">
    <location>
        <begin position="115"/>
        <end position="220"/>
    </location>
</feature>
<organism evidence="3 4">
    <name type="scientific">Exserohilum turcicum (strain 28A)</name>
    <name type="common">Northern leaf blight fungus</name>
    <name type="synonym">Setosphaeria turcica</name>
    <dbReference type="NCBI Taxonomy" id="671987"/>
    <lineage>
        <taxon>Eukaryota</taxon>
        <taxon>Fungi</taxon>
        <taxon>Dikarya</taxon>
        <taxon>Ascomycota</taxon>
        <taxon>Pezizomycotina</taxon>
        <taxon>Dothideomycetes</taxon>
        <taxon>Pleosporomycetidae</taxon>
        <taxon>Pleosporales</taxon>
        <taxon>Pleosporineae</taxon>
        <taxon>Pleosporaceae</taxon>
        <taxon>Exserohilum</taxon>
    </lineage>
</organism>
<gene>
    <name evidence="3" type="ORF">SETTUDRAFT_40236</name>
</gene>
<evidence type="ECO:0000313" key="3">
    <source>
        <dbReference type="EMBL" id="EOA85599.1"/>
    </source>
</evidence>
<dbReference type="InterPro" id="IPR036869">
    <property type="entry name" value="J_dom_sf"/>
</dbReference>
<dbReference type="CDD" id="cd06257">
    <property type="entry name" value="DnaJ"/>
    <property type="match status" value="1"/>
</dbReference>
<reference evidence="3 4" key="1">
    <citation type="journal article" date="2012" name="PLoS Pathog.">
        <title>Diverse lifestyles and strategies of plant pathogenesis encoded in the genomes of eighteen Dothideomycetes fungi.</title>
        <authorList>
            <person name="Ohm R.A."/>
            <person name="Feau N."/>
            <person name="Henrissat B."/>
            <person name="Schoch C.L."/>
            <person name="Horwitz B.A."/>
            <person name="Barry K.W."/>
            <person name="Condon B.J."/>
            <person name="Copeland A.C."/>
            <person name="Dhillon B."/>
            <person name="Glaser F."/>
            <person name="Hesse C.N."/>
            <person name="Kosti I."/>
            <person name="LaButti K."/>
            <person name="Lindquist E.A."/>
            <person name="Lucas S."/>
            <person name="Salamov A.A."/>
            <person name="Bradshaw R.E."/>
            <person name="Ciuffetti L."/>
            <person name="Hamelin R.C."/>
            <person name="Kema G.H.J."/>
            <person name="Lawrence C."/>
            <person name="Scott J.A."/>
            <person name="Spatafora J.W."/>
            <person name="Turgeon B.G."/>
            <person name="de Wit P.J.G.M."/>
            <person name="Zhong S."/>
            <person name="Goodwin S.B."/>
            <person name="Grigoriev I.V."/>
        </authorList>
    </citation>
    <scope>NUCLEOTIDE SEQUENCE [LARGE SCALE GENOMIC DNA]</scope>
    <source>
        <strain evidence="4">28A</strain>
    </source>
</reference>
<dbReference type="GO" id="GO:0042026">
    <property type="term" value="P:protein refolding"/>
    <property type="evidence" value="ECO:0007669"/>
    <property type="project" value="TreeGrafter"/>
</dbReference>
<evidence type="ECO:0000256" key="1">
    <source>
        <dbReference type="SAM" id="MobiDB-lite"/>
    </source>
</evidence>
<dbReference type="InterPro" id="IPR018253">
    <property type="entry name" value="DnaJ_domain_CS"/>
</dbReference>
<dbReference type="RefSeq" id="XP_008026779.1">
    <property type="nucleotide sequence ID" value="XM_008028588.1"/>
</dbReference>
<accession>R0K7V7</accession>
<feature type="region of interest" description="Disordered" evidence="1">
    <location>
        <begin position="255"/>
        <end position="293"/>
    </location>
</feature>
<feature type="compositionally biased region" description="Basic residues" evidence="1">
    <location>
        <begin position="278"/>
        <end position="287"/>
    </location>
</feature>
<dbReference type="OrthoDB" id="10250354at2759"/>
<dbReference type="HOGENOM" id="CLU_821786_0_0_1"/>
<dbReference type="STRING" id="671987.R0K7V7"/>
<reference evidence="3 4" key="2">
    <citation type="journal article" date="2013" name="PLoS Genet.">
        <title>Comparative genome structure, secondary metabolite, and effector coding capacity across Cochliobolus pathogens.</title>
        <authorList>
            <person name="Condon B.J."/>
            <person name="Leng Y."/>
            <person name="Wu D."/>
            <person name="Bushley K.E."/>
            <person name="Ohm R.A."/>
            <person name="Otillar R."/>
            <person name="Martin J."/>
            <person name="Schackwitz W."/>
            <person name="Grimwood J."/>
            <person name="MohdZainudin N."/>
            <person name="Xue C."/>
            <person name="Wang R."/>
            <person name="Manning V.A."/>
            <person name="Dhillon B."/>
            <person name="Tu Z.J."/>
            <person name="Steffenson B.J."/>
            <person name="Salamov A."/>
            <person name="Sun H."/>
            <person name="Lowry S."/>
            <person name="LaButti K."/>
            <person name="Han J."/>
            <person name="Copeland A."/>
            <person name="Lindquist E."/>
            <person name="Barry K."/>
            <person name="Schmutz J."/>
            <person name="Baker S.E."/>
            <person name="Ciuffetti L.M."/>
            <person name="Grigoriev I.V."/>
            <person name="Zhong S."/>
            <person name="Turgeon B.G."/>
        </authorList>
    </citation>
    <scope>NUCLEOTIDE SEQUENCE [LARGE SCALE GENOMIC DNA]</scope>
    <source>
        <strain evidence="4">28A</strain>
    </source>
</reference>
<dbReference type="Pfam" id="PF00226">
    <property type="entry name" value="DnaJ"/>
    <property type="match status" value="1"/>
</dbReference>
<dbReference type="PANTHER" id="PTHR43096:SF10">
    <property type="entry name" value="CHAPERONE PROTEIN DNAJ A6, CHLOROPLASTIC"/>
    <property type="match status" value="1"/>
</dbReference>
<evidence type="ECO:0000313" key="4">
    <source>
        <dbReference type="Proteomes" id="UP000016935"/>
    </source>
</evidence>
<dbReference type="GeneID" id="19404601"/>
<dbReference type="Gene3D" id="1.10.287.110">
    <property type="entry name" value="DnaJ domain"/>
    <property type="match status" value="1"/>
</dbReference>
<dbReference type="PRINTS" id="PR00625">
    <property type="entry name" value="JDOMAIN"/>
</dbReference>
<evidence type="ECO:0000259" key="2">
    <source>
        <dbReference type="PROSITE" id="PS50076"/>
    </source>
</evidence>
<dbReference type="SUPFAM" id="SSF46565">
    <property type="entry name" value="Chaperone J-domain"/>
    <property type="match status" value="1"/>
</dbReference>
<dbReference type="PROSITE" id="PS50076">
    <property type="entry name" value="DNAJ_2"/>
    <property type="match status" value="1"/>
</dbReference>
<proteinExistence type="predicted"/>
<dbReference type="PANTHER" id="PTHR43096">
    <property type="entry name" value="DNAJ HOMOLOG 1, MITOCHONDRIAL-RELATED"/>
    <property type="match status" value="1"/>
</dbReference>
<keyword evidence="4" id="KW-1185">Reference proteome</keyword>
<feature type="domain" description="J" evidence="2">
    <location>
        <begin position="15"/>
        <end position="82"/>
    </location>
</feature>
<sequence length="293" mass="35050">MDESMSEFEPPETPDYYADLGLQQNATLQEIKRAHHSLARKYHPDKQGLGGVSVDAHEFRKIREAFEFLRDISNRSRYDIRYAQLQRAWAQYYAWREIQLQNEQLRRAEEISQQRRTAEAEMTRKKEEEQRVAREKVAREKKAEEEKKARRRAEEEQLAREKEERKKIKQLKEALAEKRSQEAARRAREQQENAARERLRREKEREAEQKSEDAAIRARQEQEVAAEERLKTILREEKHNAIRENWARMRDAAELRRTRPAQPRTQGHIECDHPRLGWPRKRGKHARLGTNGS</sequence>
<dbReference type="InterPro" id="IPR001623">
    <property type="entry name" value="DnaJ_domain"/>
</dbReference>
<dbReference type="GO" id="GO:0005737">
    <property type="term" value="C:cytoplasm"/>
    <property type="evidence" value="ECO:0007669"/>
    <property type="project" value="TreeGrafter"/>
</dbReference>
<dbReference type="eggNOG" id="KOG0712">
    <property type="taxonomic scope" value="Eukaryota"/>
</dbReference>
<dbReference type="GO" id="GO:0051082">
    <property type="term" value="F:unfolded protein binding"/>
    <property type="evidence" value="ECO:0007669"/>
    <property type="project" value="TreeGrafter"/>
</dbReference>
<dbReference type="SMART" id="SM00271">
    <property type="entry name" value="DnaJ"/>
    <property type="match status" value="1"/>
</dbReference>
<dbReference type="EMBL" id="KB908670">
    <property type="protein sequence ID" value="EOA85599.1"/>
    <property type="molecule type" value="Genomic_DNA"/>
</dbReference>
<protein>
    <recommendedName>
        <fullName evidence="2">J domain-containing protein</fullName>
    </recommendedName>
</protein>